<evidence type="ECO:0000256" key="3">
    <source>
        <dbReference type="PROSITE-ProRule" id="PRU00023"/>
    </source>
</evidence>
<reference evidence="6" key="2">
    <citation type="submission" date="2025-05" db="UniProtKB">
        <authorList>
            <consortium name="RefSeq"/>
        </authorList>
    </citation>
    <scope>NUCLEOTIDE SEQUENCE [LARGE SCALE GENOMIC DNA]</scope>
</reference>
<evidence type="ECO:0000313" key="7">
    <source>
        <dbReference type="RefSeq" id="XP_032805171.1"/>
    </source>
</evidence>
<dbReference type="Gene3D" id="1.10.287.1490">
    <property type="match status" value="2"/>
</dbReference>
<feature type="coiled-coil region" evidence="4">
    <location>
        <begin position="883"/>
        <end position="966"/>
    </location>
</feature>
<feature type="coiled-coil region" evidence="4">
    <location>
        <begin position="663"/>
        <end position="854"/>
    </location>
</feature>
<dbReference type="RefSeq" id="XP_032805176.1">
    <property type="nucleotide sequence ID" value="XM_032949285.1"/>
</dbReference>
<evidence type="ECO:0000256" key="2">
    <source>
        <dbReference type="ARBA" id="ARBA00023054"/>
    </source>
</evidence>
<dbReference type="SMART" id="SM00248">
    <property type="entry name" value="ANK"/>
    <property type="match status" value="6"/>
</dbReference>
<name>A0AAJ7SUU6_PETMA</name>
<dbReference type="GO" id="GO:0003779">
    <property type="term" value="F:actin binding"/>
    <property type="evidence" value="ECO:0007669"/>
    <property type="project" value="InterPro"/>
</dbReference>
<feature type="coiled-coil region" evidence="4">
    <location>
        <begin position="1001"/>
        <end position="1056"/>
    </location>
</feature>
<gene>
    <name evidence="7 8" type="primary">LOC116940031</name>
</gene>
<dbReference type="Gene3D" id="1.25.40.20">
    <property type="entry name" value="Ankyrin repeat-containing domain"/>
    <property type="match status" value="3"/>
</dbReference>
<reference evidence="7 8" key="1">
    <citation type="submission" date="2025-04" db="UniProtKB">
        <authorList>
            <consortium name="RefSeq"/>
        </authorList>
    </citation>
    <scope>IDENTIFICATION</scope>
    <source>
        <tissue evidence="7 8">Sperm</tissue>
    </source>
</reference>
<dbReference type="CTD" id="55075"/>
<evidence type="ECO:0000313" key="6">
    <source>
        <dbReference type="Proteomes" id="UP001318040"/>
    </source>
</evidence>
<evidence type="ECO:0000313" key="8">
    <source>
        <dbReference type="RefSeq" id="XP_032805176.1"/>
    </source>
</evidence>
<feature type="compositionally biased region" description="Polar residues" evidence="5">
    <location>
        <begin position="299"/>
        <end position="315"/>
    </location>
</feature>
<feature type="coiled-coil region" evidence="4">
    <location>
        <begin position="532"/>
        <end position="573"/>
    </location>
</feature>
<evidence type="ECO:0000256" key="1">
    <source>
        <dbReference type="ARBA" id="ARBA00022737"/>
    </source>
</evidence>
<accession>A0AAJ7SUU6</accession>
<sequence>MKSLRARFKKSEEWNKYDDRLLHAVDSRDAERVSTTLQKKGVSSTKLDAEGQSAFHLAAAKGYDELLDIFLSNGADAGATDGSGRTALHLAAKNGQSQCMRHLLQYKSPVSILDQAGRTALHYAAIHGDVASVQLLCDYKAPVNSQDADGCTPLALAARMCHPEVCSHLIECGAEVNGRDNHNKTPLMVACEHASCDAAEVLLRKGADTRATDSRGHDALHHAKLSGHPDMLALLQGAAGFPAVPAAAHDPGEKYNVKAVQATGKDRNDPGKKRKAPAPPPSLSSAQSVGSSLSSPGSENISFSSPMSGNTSGAFYTPQATERQSLQALHDDNSLLQTELAQLRKEHRALLDKTHGLETQLTNRSLEIRERQAADKQRKAELNNEVAQLKSKLGEKEEAMWVIVEEIKKLKKAVDTSAVDASGVKRDWEDEEDIMISDSGREMAGLEEKARNLISALHAEVTMLSLRNRDLNVRLQRTEADLGHLTKDCVPLQQHLSLASELEHSRLELSDLRSQIADPAGPASPGAGAVPLAAYEGLKRDSERQIRQLQEDLEKVLQRTRDSDNKMRRLQQQLLSLPLGGGAAGPGPGSIGALFAADAEKDAQLQHAQKRTGELERQLKEVASKYEASAASVSRLQSEVKAMNRAVNQEVVEELKRTYGTKVAELEKRLALAQALRQEADKKVDDMKRSLEQRVREMENQIASSRSSQKGAEGLVDKIKVSYEQQIRDLESQLLAARASCRTAEERATELQNLLEDSQRALPETVPLRQYEELETSFNLSLEETSERLAGLTEQYNAAQDEIGGLRHELAGLRSCSVNRQEHEAAKAATRATLDDLDRQLAEISSRHSVAEKARKALSATVEQQRMELSTMTDKFTESEKVKTVLKVELDAKRKEAADLSNKLSEAKNSKSSLASELEAKNKAVASMVAKHSDMETALAAHRSQIENLQKKLAEATEKRSVSETKLTEISLKAQNLESNKSEMVPKSVYEQEMALLQEETMMLSRQISEMSRRVVELEDEKKEVDARLSQKLSALSELEAKYSESQAEVSRVNGMLRSAQAELTDSVPLQKHKELTASLQGEIHDINQQLGETEHKYMEADKVRAALQKNVKEMSNTVEELRSKNNQFQNELSRLRTEHTSLQTTIGDLRSKQEQFEEYNKEMDELKALLAQKGSELLAWKNKNEVTENELARLQQESTGAVAATKDLECRLENALRNLAETERARTSLQGSLEGADAQLAEAKKNLSSVQNHVEQLKQELANRDVILQQSTSPQRHLELQALSKLSVAQLQGRVAEMMQAQEHSDKALAEALGEKNRVLKEHGQLERAGKELQNQLTKLTEEVKVSEGRMKEMQRQVAELQNENSALEVSVGEVNEKLRERERSMEIMENSLQHSIQATHVHQEAEAKLQSELMQQMAPMAEQEKMVLSLQEAIKGLGKDAVKLNAQCKAAEEKSKILEATVANQKKEMETLIEKCGSEYVPIEKYVELESAFNERVSEMMGKHGEVMETAQRLQKEVAGWVQKHAALTEQHVGTKEQLEKVTRKLERGSTNVEKGIVEKDNEIQRLRGEVEKLKATMEKETVSVEAFKEMRFQKEAEIMALCEQLEALNKKHKEIQSLEKMEQRMASDERHLELEAEVLSLTQQLEELRNKYEESQLEFSRYRSEADGAQDEREVADSKAGDLQKHLSNLKQKLDEASRVIKELQQRLDKSAALMKQKDFKLAGLQEEVGTLRQALNSLSQLPYATSGGGGGGGNKRASQQLDVLQSQVKRLQQQLAEADKQHKDVVSVYRTHLLCAVQGQMDEDIQSTLLHILKMHKAKEPLR</sequence>
<protein>
    <submittedName>
        <fullName evidence="7 8">Ankycorbin-like isoform X2</fullName>
    </submittedName>
</protein>
<dbReference type="Pfam" id="PF13857">
    <property type="entry name" value="Ank_5"/>
    <property type="match status" value="1"/>
</dbReference>
<dbReference type="PANTHER" id="PTHR24129:SF2">
    <property type="entry name" value="DUF3447 DOMAIN-CONTAINING PROTEIN"/>
    <property type="match status" value="1"/>
</dbReference>
<keyword evidence="1" id="KW-0677">Repeat</keyword>
<dbReference type="InterPro" id="IPR002110">
    <property type="entry name" value="Ankyrin_rpt"/>
</dbReference>
<feature type="compositionally biased region" description="Low complexity" evidence="5">
    <location>
        <begin position="283"/>
        <end position="298"/>
    </location>
</feature>
<dbReference type="Pfam" id="PF12796">
    <property type="entry name" value="Ank_2"/>
    <property type="match status" value="1"/>
</dbReference>
<dbReference type="SUPFAM" id="SSF57997">
    <property type="entry name" value="Tropomyosin"/>
    <property type="match status" value="3"/>
</dbReference>
<evidence type="ECO:0000256" key="4">
    <source>
        <dbReference type="SAM" id="Coils"/>
    </source>
</evidence>
<dbReference type="InterPro" id="IPR042420">
    <property type="entry name" value="RAI14/UACA"/>
</dbReference>
<dbReference type="PROSITE" id="PS50297">
    <property type="entry name" value="ANK_REP_REGION"/>
    <property type="match status" value="5"/>
</dbReference>
<feature type="repeat" description="ANK" evidence="3">
    <location>
        <begin position="50"/>
        <end position="82"/>
    </location>
</feature>
<feature type="repeat" description="ANK" evidence="3">
    <location>
        <begin position="149"/>
        <end position="181"/>
    </location>
</feature>
<keyword evidence="3" id="KW-0040">ANK repeat</keyword>
<feature type="repeat" description="ANK" evidence="3">
    <location>
        <begin position="182"/>
        <end position="214"/>
    </location>
</feature>
<proteinExistence type="predicted"/>
<keyword evidence="2 4" id="KW-0175">Coiled coil</keyword>
<feature type="repeat" description="ANK" evidence="3">
    <location>
        <begin position="83"/>
        <end position="115"/>
    </location>
</feature>
<feature type="coiled-coil region" evidence="4">
    <location>
        <begin position="1105"/>
        <end position="1261"/>
    </location>
</feature>
<dbReference type="SUPFAM" id="SSF48403">
    <property type="entry name" value="Ankyrin repeat"/>
    <property type="match status" value="1"/>
</dbReference>
<feature type="coiled-coil region" evidence="4">
    <location>
        <begin position="1436"/>
        <end position="1477"/>
    </location>
</feature>
<evidence type="ECO:0000256" key="5">
    <source>
        <dbReference type="SAM" id="MobiDB-lite"/>
    </source>
</evidence>
<feature type="repeat" description="ANK" evidence="3">
    <location>
        <begin position="116"/>
        <end position="148"/>
    </location>
</feature>
<feature type="coiled-coil region" evidence="4">
    <location>
        <begin position="326"/>
        <end position="399"/>
    </location>
</feature>
<dbReference type="RefSeq" id="XP_032805171.1">
    <property type="nucleotide sequence ID" value="XM_032949280.1"/>
</dbReference>
<dbReference type="InterPro" id="IPR036770">
    <property type="entry name" value="Ankyrin_rpt-contain_sf"/>
</dbReference>
<feature type="coiled-coil region" evidence="4">
    <location>
        <begin position="1559"/>
        <end position="1792"/>
    </location>
</feature>
<dbReference type="PROSITE" id="PS50088">
    <property type="entry name" value="ANK_REPEAT"/>
    <property type="match status" value="5"/>
</dbReference>
<dbReference type="PANTHER" id="PTHR24129">
    <property type="entry name" value="ANKYCORBIN"/>
    <property type="match status" value="1"/>
</dbReference>
<keyword evidence="6" id="KW-1185">Reference proteome</keyword>
<dbReference type="Proteomes" id="UP001318040">
    <property type="component" value="Chromosome 1"/>
</dbReference>
<feature type="region of interest" description="Disordered" evidence="5">
    <location>
        <begin position="261"/>
        <end position="315"/>
    </location>
</feature>
<organism evidence="6 7">
    <name type="scientific">Petromyzon marinus</name>
    <name type="common">Sea lamprey</name>
    <dbReference type="NCBI Taxonomy" id="7757"/>
    <lineage>
        <taxon>Eukaryota</taxon>
        <taxon>Metazoa</taxon>
        <taxon>Chordata</taxon>
        <taxon>Craniata</taxon>
        <taxon>Vertebrata</taxon>
        <taxon>Cyclostomata</taxon>
        <taxon>Hyperoartia</taxon>
        <taxon>Petromyzontiformes</taxon>
        <taxon>Petromyzontidae</taxon>
        <taxon>Petromyzon</taxon>
    </lineage>
</organism>
<feature type="coiled-coil region" evidence="4">
    <location>
        <begin position="1317"/>
        <end position="1379"/>
    </location>
</feature>